<protein>
    <submittedName>
        <fullName evidence="1">Uncharacterized protein</fullName>
    </submittedName>
</protein>
<dbReference type="EMBL" id="LAZR01048141">
    <property type="protein sequence ID" value="KKK92600.1"/>
    <property type="molecule type" value="Genomic_DNA"/>
</dbReference>
<organism evidence="1">
    <name type="scientific">marine sediment metagenome</name>
    <dbReference type="NCBI Taxonomy" id="412755"/>
    <lineage>
        <taxon>unclassified sequences</taxon>
        <taxon>metagenomes</taxon>
        <taxon>ecological metagenomes</taxon>
    </lineage>
</organism>
<dbReference type="AlphaFoldDB" id="A0A0F9A395"/>
<sequence length="60" mass="6831">MTRKDYAAIASAFVRASAMIYNPGENDMWDELRDQITNVIAANNPRFDRDKFFNACEGTP</sequence>
<evidence type="ECO:0000313" key="1">
    <source>
        <dbReference type="EMBL" id="KKK92600.1"/>
    </source>
</evidence>
<accession>A0A0F9A395</accession>
<name>A0A0F9A395_9ZZZZ</name>
<comment type="caution">
    <text evidence="1">The sequence shown here is derived from an EMBL/GenBank/DDBJ whole genome shotgun (WGS) entry which is preliminary data.</text>
</comment>
<proteinExistence type="predicted"/>
<reference evidence="1" key="1">
    <citation type="journal article" date="2015" name="Nature">
        <title>Complex archaea that bridge the gap between prokaryotes and eukaryotes.</title>
        <authorList>
            <person name="Spang A."/>
            <person name="Saw J.H."/>
            <person name="Jorgensen S.L."/>
            <person name="Zaremba-Niedzwiedzka K."/>
            <person name="Martijn J."/>
            <person name="Lind A.E."/>
            <person name="van Eijk R."/>
            <person name="Schleper C."/>
            <person name="Guy L."/>
            <person name="Ettema T.J."/>
        </authorList>
    </citation>
    <scope>NUCLEOTIDE SEQUENCE</scope>
</reference>
<gene>
    <name evidence="1" type="ORF">LCGC14_2701290</name>
</gene>